<evidence type="ECO:0000313" key="2">
    <source>
        <dbReference type="Proteomes" id="UP000220405"/>
    </source>
</evidence>
<organism evidence="1 2">
    <name type="scientific">Helicobacter pylori</name>
    <name type="common">Campylobacter pylori</name>
    <dbReference type="NCBI Taxonomy" id="210"/>
    <lineage>
        <taxon>Bacteria</taxon>
        <taxon>Pseudomonadati</taxon>
        <taxon>Campylobacterota</taxon>
        <taxon>Epsilonproteobacteria</taxon>
        <taxon>Campylobacterales</taxon>
        <taxon>Helicobacteraceae</taxon>
        <taxon>Helicobacter</taxon>
    </lineage>
</organism>
<dbReference type="AlphaFoldDB" id="A0AB36S1B7"/>
<protein>
    <recommendedName>
        <fullName evidence="3">Secreted protein</fullName>
    </recommendedName>
</protein>
<gene>
    <name evidence="1" type="ORF">BB468_07875</name>
</gene>
<sequence>MIVAIAKPPRAVTLGVFFSVVAVSKEPLQLVKLSQRQRTSWVCLLTECHPLHSPPINSKIKLIAPNLTQKRHLHAYRLHCDYSIKTENKVIKFLFFERL</sequence>
<dbReference type="Proteomes" id="UP000220405">
    <property type="component" value="Unassembled WGS sequence"/>
</dbReference>
<evidence type="ECO:0008006" key="3">
    <source>
        <dbReference type="Google" id="ProtNLM"/>
    </source>
</evidence>
<accession>A0AB36S1B7</accession>
<proteinExistence type="predicted"/>
<evidence type="ECO:0000313" key="1">
    <source>
        <dbReference type="EMBL" id="PDX38448.1"/>
    </source>
</evidence>
<name>A0AB36S1B7_HELPX</name>
<comment type="caution">
    <text evidence="1">The sequence shown here is derived from an EMBL/GenBank/DDBJ whole genome shotgun (WGS) entry which is preliminary data.</text>
</comment>
<reference evidence="1 2" key="1">
    <citation type="journal article" date="2017" name="Gut Pathog.">
        <title>Phylogenomics of Colombian Helicobacter pylori isolates.</title>
        <authorList>
            <person name="Gutierrez-Escobar A.J."/>
            <person name="Trujillo E."/>
            <person name="Acevedo O."/>
            <person name="Bravo M.M."/>
        </authorList>
    </citation>
    <scope>NUCLEOTIDE SEQUENCE [LARGE SCALE GENOMIC DNA]</scope>
    <source>
        <strain evidence="1 2">2021</strain>
    </source>
</reference>
<dbReference type="EMBL" id="MBJH01000036">
    <property type="protein sequence ID" value="PDX38448.1"/>
    <property type="molecule type" value="Genomic_DNA"/>
</dbReference>